<evidence type="ECO:0000256" key="3">
    <source>
        <dbReference type="ARBA" id="ARBA00023157"/>
    </source>
</evidence>
<dbReference type="SUPFAM" id="SSF50242">
    <property type="entry name" value="TIMP-like"/>
    <property type="match status" value="1"/>
</dbReference>
<dbReference type="Gene3D" id="2.40.50.120">
    <property type="match status" value="1"/>
</dbReference>
<dbReference type="GO" id="GO:0008191">
    <property type="term" value="F:metalloendopeptidase inhibitor activity"/>
    <property type="evidence" value="ECO:0007669"/>
    <property type="project" value="InterPro"/>
</dbReference>
<keyword evidence="3" id="KW-1015">Disulfide bond</keyword>
<accession>A0AAD4NKD3</accession>
<evidence type="ECO:0000256" key="1">
    <source>
        <dbReference type="ARBA" id="ARBA00004613"/>
    </source>
</evidence>
<dbReference type="Pfam" id="PF00965">
    <property type="entry name" value="TIMP"/>
    <property type="match status" value="1"/>
</dbReference>
<evidence type="ECO:0000313" key="6">
    <source>
        <dbReference type="Proteomes" id="UP001201812"/>
    </source>
</evidence>
<dbReference type="InterPro" id="IPR001820">
    <property type="entry name" value="TIMP"/>
</dbReference>
<gene>
    <name evidence="5" type="ORF">DdX_00707</name>
</gene>
<dbReference type="GO" id="GO:0002020">
    <property type="term" value="F:protease binding"/>
    <property type="evidence" value="ECO:0007669"/>
    <property type="project" value="TreeGrafter"/>
</dbReference>
<evidence type="ECO:0000256" key="2">
    <source>
        <dbReference type="ARBA" id="ARBA00022525"/>
    </source>
</evidence>
<dbReference type="GO" id="GO:0051045">
    <property type="term" value="P:negative regulation of membrane protein ectodomain proteolysis"/>
    <property type="evidence" value="ECO:0007669"/>
    <property type="project" value="TreeGrafter"/>
</dbReference>
<dbReference type="PANTHER" id="PTHR11844">
    <property type="entry name" value="METALLOPROTEASE INHIBITOR"/>
    <property type="match status" value="1"/>
</dbReference>
<keyword evidence="6" id="KW-1185">Reference proteome</keyword>
<dbReference type="AlphaFoldDB" id="A0AAD4NKD3"/>
<dbReference type="PROSITE" id="PS50189">
    <property type="entry name" value="NTR"/>
    <property type="match status" value="1"/>
</dbReference>
<feature type="domain" description="NTR" evidence="4">
    <location>
        <begin position="1"/>
        <end position="138"/>
    </location>
</feature>
<dbReference type="GO" id="GO:0031012">
    <property type="term" value="C:extracellular matrix"/>
    <property type="evidence" value="ECO:0007669"/>
    <property type="project" value="TreeGrafter"/>
</dbReference>
<dbReference type="EMBL" id="JAKKPZ010000001">
    <property type="protein sequence ID" value="KAI1728518.1"/>
    <property type="molecule type" value="Genomic_DNA"/>
</dbReference>
<dbReference type="GO" id="GO:0005615">
    <property type="term" value="C:extracellular space"/>
    <property type="evidence" value="ECO:0007669"/>
    <property type="project" value="TreeGrafter"/>
</dbReference>
<organism evidence="5 6">
    <name type="scientific">Ditylenchus destructor</name>
    <dbReference type="NCBI Taxonomy" id="166010"/>
    <lineage>
        <taxon>Eukaryota</taxon>
        <taxon>Metazoa</taxon>
        <taxon>Ecdysozoa</taxon>
        <taxon>Nematoda</taxon>
        <taxon>Chromadorea</taxon>
        <taxon>Rhabditida</taxon>
        <taxon>Tylenchina</taxon>
        <taxon>Tylenchomorpha</taxon>
        <taxon>Sphaerularioidea</taxon>
        <taxon>Anguinidae</taxon>
        <taxon>Anguininae</taxon>
        <taxon>Ditylenchus</taxon>
    </lineage>
</organism>
<dbReference type="PANTHER" id="PTHR11844:SF25">
    <property type="entry name" value="NTR DOMAIN-CONTAINING PROTEIN"/>
    <property type="match status" value="1"/>
</dbReference>
<keyword evidence="2" id="KW-0964">Secreted</keyword>
<comment type="subcellular location">
    <subcellularLocation>
        <location evidence="1">Secreted</location>
    </subcellularLocation>
</comment>
<sequence>MRQMLANAGRSQTSLRHFAKRIGVVSHVSVTSNDTTDDGHWLRYGVKHIEVFKSSIDPLPVFVLTPPSSATCGITDLVNNNEYLMAGTVANGNELHIYSCLYIPIKDGEFNDEIGALQWKKVPTAIQQKLSSANNSTCT</sequence>
<dbReference type="Proteomes" id="UP001201812">
    <property type="component" value="Unassembled WGS sequence"/>
</dbReference>
<reference evidence="5" key="1">
    <citation type="submission" date="2022-01" db="EMBL/GenBank/DDBJ databases">
        <title>Genome Sequence Resource for Two Populations of Ditylenchus destructor, the Migratory Endoparasitic Phytonematode.</title>
        <authorList>
            <person name="Zhang H."/>
            <person name="Lin R."/>
            <person name="Xie B."/>
        </authorList>
    </citation>
    <scope>NUCLEOTIDE SEQUENCE</scope>
    <source>
        <strain evidence="5">BazhouSP</strain>
    </source>
</reference>
<proteinExistence type="predicted"/>
<protein>
    <submittedName>
        <fullName evidence="5">Tissue inhibitor of metalloproteinase domain-containing protein</fullName>
    </submittedName>
</protein>
<name>A0AAD4NKD3_9BILA</name>
<evidence type="ECO:0000259" key="4">
    <source>
        <dbReference type="PROSITE" id="PS50189"/>
    </source>
</evidence>
<dbReference type="InterPro" id="IPR001134">
    <property type="entry name" value="Netrin_domain"/>
</dbReference>
<comment type="caution">
    <text evidence="5">The sequence shown here is derived from an EMBL/GenBank/DDBJ whole genome shotgun (WGS) entry which is preliminary data.</text>
</comment>
<dbReference type="InterPro" id="IPR008993">
    <property type="entry name" value="TIMP-like_OB-fold"/>
</dbReference>
<evidence type="ECO:0000313" key="5">
    <source>
        <dbReference type="EMBL" id="KAI1728518.1"/>
    </source>
</evidence>